<dbReference type="GO" id="GO:0043139">
    <property type="term" value="F:5'-3' DNA helicase activity"/>
    <property type="evidence" value="ECO:0007669"/>
    <property type="project" value="UniProtKB-UniRule"/>
</dbReference>
<evidence type="ECO:0000256" key="15">
    <source>
        <dbReference type="SAM" id="MobiDB-lite"/>
    </source>
</evidence>
<dbReference type="InterPro" id="IPR027417">
    <property type="entry name" value="P-loop_NTPase"/>
</dbReference>
<feature type="compositionally biased region" description="Low complexity" evidence="15">
    <location>
        <begin position="69"/>
        <end position="123"/>
    </location>
</feature>
<comment type="subcellular location">
    <subcellularLocation>
        <location evidence="2">Nucleus</location>
        <location evidence="2">Nucleolus</location>
    </subcellularLocation>
    <subcellularLocation>
        <location evidence="14">Nucleus</location>
    </subcellularLocation>
    <subcellularLocation>
        <location evidence="14">Mitochondrion</location>
    </subcellularLocation>
</comment>
<feature type="region of interest" description="Disordered" evidence="15">
    <location>
        <begin position="539"/>
        <end position="558"/>
    </location>
</feature>
<evidence type="ECO:0000313" key="17">
    <source>
        <dbReference type="EMBL" id="SCV70212.1"/>
    </source>
</evidence>
<dbReference type="FunFam" id="3.40.50.300:FF:001226">
    <property type="entry name" value="ATP-dependent DNA helicase PIF1"/>
    <property type="match status" value="1"/>
</dbReference>
<evidence type="ECO:0000313" key="18">
    <source>
        <dbReference type="Proteomes" id="UP000198372"/>
    </source>
</evidence>
<dbReference type="GO" id="GO:0005739">
    <property type="term" value="C:mitochondrion"/>
    <property type="evidence" value="ECO:0007669"/>
    <property type="project" value="UniProtKB-SubCell"/>
</dbReference>
<keyword evidence="6 14" id="KW-0347">Helicase</keyword>
<name>A0A238F8L5_9BASI</name>
<keyword evidence="11 14" id="KW-0234">DNA repair</keyword>
<dbReference type="GO" id="GO:0005730">
    <property type="term" value="C:nucleolus"/>
    <property type="evidence" value="ECO:0007669"/>
    <property type="project" value="UniProtKB-SubCell"/>
</dbReference>
<dbReference type="Proteomes" id="UP000198372">
    <property type="component" value="Unassembled WGS sequence"/>
</dbReference>
<dbReference type="HAMAP" id="MF_03176">
    <property type="entry name" value="PIF1"/>
    <property type="match status" value="1"/>
</dbReference>
<dbReference type="EC" id="5.6.2.3" evidence="14"/>
<feature type="compositionally biased region" description="Acidic residues" evidence="15">
    <location>
        <begin position="18"/>
        <end position="32"/>
    </location>
</feature>
<evidence type="ECO:0000256" key="4">
    <source>
        <dbReference type="ARBA" id="ARBA00022763"/>
    </source>
</evidence>
<keyword evidence="5 14" id="KW-0378">Hydrolase</keyword>
<keyword evidence="9 14" id="KW-0496">Mitochondrion</keyword>
<protein>
    <recommendedName>
        <fullName evidence="14">ATP-dependent DNA helicase PIF1</fullName>
        <ecNumber evidence="14">5.6.2.3</ecNumber>
    </recommendedName>
    <alternativeName>
        <fullName evidence="14">DNA 5'-3' helicase PIF1</fullName>
    </alternativeName>
    <alternativeName>
        <fullName evidence="14">DNA repair and recombination helicase PIF1</fullName>
    </alternativeName>
</protein>
<dbReference type="SUPFAM" id="SSF52540">
    <property type="entry name" value="P-loop containing nucleoside triphosphate hydrolases"/>
    <property type="match status" value="2"/>
</dbReference>
<sequence length="758" mass="82090">MLIKMGMLSSQPKRQYDDDGDDADALIDDIENEPPRSTYFQLGSQEWPLTPPKTDKVAKSIAQQPLPSRPVVPSRVGSGNNNAANRVTSSSSTSRDASANAGMQRTASGTTHATTSTLSRSSHPVAKSTNSTSFHFVATSSKTQAFRPPALNQPVARTSSFANTASTSSSHRNASTSHGIKQRPTNNTLYNAGFTRPGSSTTLTLKTSTSSADVQSATSNASSTSSTVVPKKRVMPWDLPSSGSTSKSIKVTSGASAFHLVGEGKMTRVGLGESTLDIKQKILLSPEQQLVHKLVVDGGKSVFFTGSAGTGKSVLLREIITSLKRKYASTSDAVAVTASTGMAACNIGGTTIHSFAGIGIAIETADQLVRKVQKNKTARGRWQRVKVLLIDEVSMVDGELFDKLAKIAEALRIKGKGKAFGGVQLVVTGDFLQLPPVAKGVPTFAFEAQEWNRCIHHTVNLTQVFRQRDTRFIDMLNEMRFGTLSAQSIATFKSLSRDPKYTDGIDPTELYPRREEVDRSNVTRLNALPGQAIEYRSEDWPSLTAAPPSGNGGPPYTNNSSVKTILNNFMAPSKLTLKVGAQVMLIKNLDATLVNGTIGKIIDFCFFELEDAYDLDVEDGSKVKMEHERKKAKLIADAAAGKAEKVPKVEWRVPGGDTVVKLMTREEFKVEDVGGQKIASRKQFPLILAWAMSIHKSQGQTLPRVKVDLNKVFENGQSYVALSRATDLNGLQVLGFNESKVRAHEKVIEWSKNLEVLR</sequence>
<evidence type="ECO:0000256" key="11">
    <source>
        <dbReference type="ARBA" id="ARBA00023204"/>
    </source>
</evidence>
<dbReference type="GO" id="GO:0005524">
    <property type="term" value="F:ATP binding"/>
    <property type="evidence" value="ECO:0007669"/>
    <property type="project" value="UniProtKB-UniRule"/>
</dbReference>
<keyword evidence="4 14" id="KW-0227">DNA damage</keyword>
<dbReference type="PANTHER" id="PTHR47642">
    <property type="entry name" value="ATP-DEPENDENT DNA HELICASE"/>
    <property type="match status" value="1"/>
</dbReference>
<comment type="subunit">
    <text evidence="14">Monomer.</text>
</comment>
<dbReference type="EMBL" id="FMSP01000005">
    <property type="protein sequence ID" value="SCV70212.1"/>
    <property type="molecule type" value="Genomic_DNA"/>
</dbReference>
<evidence type="ECO:0000256" key="2">
    <source>
        <dbReference type="ARBA" id="ARBA00004604"/>
    </source>
</evidence>
<dbReference type="GO" id="GO:0000723">
    <property type="term" value="P:telomere maintenance"/>
    <property type="evidence" value="ECO:0007669"/>
    <property type="project" value="InterPro"/>
</dbReference>
<evidence type="ECO:0000256" key="14">
    <source>
        <dbReference type="HAMAP-Rule" id="MF_03176"/>
    </source>
</evidence>
<dbReference type="GO" id="GO:0006281">
    <property type="term" value="P:DNA repair"/>
    <property type="evidence" value="ECO:0007669"/>
    <property type="project" value="UniProtKB-UniRule"/>
</dbReference>
<organism evidence="17 18">
    <name type="scientific">Microbotryum intermedium</name>
    <dbReference type="NCBI Taxonomy" id="269621"/>
    <lineage>
        <taxon>Eukaryota</taxon>
        <taxon>Fungi</taxon>
        <taxon>Dikarya</taxon>
        <taxon>Basidiomycota</taxon>
        <taxon>Pucciniomycotina</taxon>
        <taxon>Microbotryomycetes</taxon>
        <taxon>Microbotryales</taxon>
        <taxon>Microbotryaceae</taxon>
        <taxon>Microbotryum</taxon>
    </lineage>
</organism>
<dbReference type="InterPro" id="IPR048293">
    <property type="entry name" value="PIF1_RRM3_pfh1"/>
</dbReference>
<dbReference type="InterPro" id="IPR010285">
    <property type="entry name" value="DNA_helicase_pif1-like_DEAD"/>
</dbReference>
<dbReference type="InterPro" id="IPR049163">
    <property type="entry name" value="Pif1-like_2B_dom"/>
</dbReference>
<dbReference type="STRING" id="269621.A0A238F8L5"/>
<feature type="binding site" evidence="14">
    <location>
        <begin position="306"/>
        <end position="313"/>
    </location>
    <ligand>
        <name>ATP</name>
        <dbReference type="ChEBI" id="CHEBI:30616"/>
    </ligand>
</feature>
<evidence type="ECO:0000259" key="16">
    <source>
        <dbReference type="SMART" id="SM00382"/>
    </source>
</evidence>
<evidence type="ECO:0000256" key="13">
    <source>
        <dbReference type="ARBA" id="ARBA00023242"/>
    </source>
</evidence>
<evidence type="ECO:0000256" key="9">
    <source>
        <dbReference type="ARBA" id="ARBA00023128"/>
    </source>
</evidence>
<keyword evidence="3 14" id="KW-0547">Nucleotide-binding</keyword>
<dbReference type="Pfam" id="PF05970">
    <property type="entry name" value="PIF1"/>
    <property type="match status" value="1"/>
</dbReference>
<dbReference type="CDD" id="cd18809">
    <property type="entry name" value="SF1_C_RecD"/>
    <property type="match status" value="1"/>
</dbReference>
<evidence type="ECO:0000256" key="1">
    <source>
        <dbReference type="ARBA" id="ARBA00001946"/>
    </source>
</evidence>
<feature type="region of interest" description="Disordered" evidence="15">
    <location>
        <begin position="161"/>
        <end position="227"/>
    </location>
</feature>
<dbReference type="AlphaFoldDB" id="A0A238F8L5"/>
<keyword evidence="8 14" id="KW-0238">DNA-binding</keyword>
<gene>
    <name evidence="14" type="primary">PIF1</name>
    <name evidence="17" type="ORF">BQ2448_1606</name>
</gene>
<evidence type="ECO:0000256" key="3">
    <source>
        <dbReference type="ARBA" id="ARBA00022741"/>
    </source>
</evidence>
<dbReference type="PANTHER" id="PTHR47642:SF5">
    <property type="entry name" value="ATP-DEPENDENT DNA HELICASE"/>
    <property type="match status" value="1"/>
</dbReference>
<evidence type="ECO:0000256" key="5">
    <source>
        <dbReference type="ARBA" id="ARBA00022801"/>
    </source>
</evidence>
<keyword evidence="18" id="KW-1185">Reference proteome</keyword>
<accession>A0A238F8L5</accession>
<dbReference type="OrthoDB" id="432234at2759"/>
<feature type="compositionally biased region" description="Low complexity" evidence="15">
    <location>
        <begin position="199"/>
        <end position="227"/>
    </location>
</feature>
<evidence type="ECO:0000256" key="12">
    <source>
        <dbReference type="ARBA" id="ARBA00023235"/>
    </source>
</evidence>
<dbReference type="InterPro" id="IPR051055">
    <property type="entry name" value="PIF1_helicase"/>
</dbReference>
<feature type="compositionally biased region" description="Low complexity" evidence="15">
    <location>
        <begin position="161"/>
        <end position="178"/>
    </location>
</feature>
<reference evidence="18" key="1">
    <citation type="submission" date="2016-09" db="EMBL/GenBank/DDBJ databases">
        <authorList>
            <person name="Jeantristanb JTB J.-T."/>
            <person name="Ricardo R."/>
        </authorList>
    </citation>
    <scope>NUCLEOTIDE SEQUENCE [LARGE SCALE GENOMIC DNA]</scope>
</reference>
<feature type="region of interest" description="Disordered" evidence="15">
    <location>
        <begin position="1"/>
        <end position="128"/>
    </location>
</feature>
<dbReference type="Pfam" id="PF21530">
    <property type="entry name" value="Pif1_2B_dom"/>
    <property type="match status" value="1"/>
</dbReference>
<keyword evidence="13 14" id="KW-0539">Nucleus</keyword>
<evidence type="ECO:0000256" key="8">
    <source>
        <dbReference type="ARBA" id="ARBA00023125"/>
    </source>
</evidence>
<comment type="cofactor">
    <cofactor evidence="1 14">
        <name>Mg(2+)</name>
        <dbReference type="ChEBI" id="CHEBI:18420"/>
    </cofactor>
</comment>
<dbReference type="SMART" id="SM00382">
    <property type="entry name" value="AAA"/>
    <property type="match status" value="1"/>
</dbReference>
<dbReference type="GO" id="GO:0006310">
    <property type="term" value="P:DNA recombination"/>
    <property type="evidence" value="ECO:0007669"/>
    <property type="project" value="UniProtKB-UniRule"/>
</dbReference>
<evidence type="ECO:0000256" key="7">
    <source>
        <dbReference type="ARBA" id="ARBA00022840"/>
    </source>
</evidence>
<comment type="similarity">
    <text evidence="14">Belongs to the helicase family. PIF1 subfamily.</text>
</comment>
<keyword evidence="10 14" id="KW-0233">DNA recombination</keyword>
<evidence type="ECO:0000256" key="6">
    <source>
        <dbReference type="ARBA" id="ARBA00022806"/>
    </source>
</evidence>
<dbReference type="Gene3D" id="3.40.50.300">
    <property type="entry name" value="P-loop containing nucleotide triphosphate hydrolases"/>
    <property type="match status" value="1"/>
</dbReference>
<dbReference type="GO" id="GO:0016887">
    <property type="term" value="F:ATP hydrolysis activity"/>
    <property type="evidence" value="ECO:0007669"/>
    <property type="project" value="RHEA"/>
</dbReference>
<feature type="domain" description="AAA+ ATPase" evidence="16">
    <location>
        <begin position="298"/>
        <end position="608"/>
    </location>
</feature>
<comment type="function">
    <text evidence="14">DNA-dependent ATPase and 5'-3' DNA helicase required for the maintenance of both mitochondrial and nuclear genome stability.</text>
</comment>
<dbReference type="GO" id="GO:0003697">
    <property type="term" value="F:single-stranded DNA binding"/>
    <property type="evidence" value="ECO:0007669"/>
    <property type="project" value="UniProtKB-ARBA"/>
</dbReference>
<feature type="DNA-binding region" evidence="14">
    <location>
        <begin position="717"/>
        <end position="736"/>
    </location>
</feature>
<dbReference type="InterPro" id="IPR003593">
    <property type="entry name" value="AAA+_ATPase"/>
</dbReference>
<dbReference type="CDD" id="cd18037">
    <property type="entry name" value="DEXSc_Pif1_like"/>
    <property type="match status" value="1"/>
</dbReference>
<keyword evidence="12 14" id="KW-0413">Isomerase</keyword>
<keyword evidence="7 14" id="KW-0067">ATP-binding</keyword>
<evidence type="ECO:0000256" key="10">
    <source>
        <dbReference type="ARBA" id="ARBA00023172"/>
    </source>
</evidence>
<proteinExistence type="inferred from homology"/>
<comment type="catalytic activity">
    <reaction evidence="14">
        <text>ATP + H2O = ADP + phosphate + H(+)</text>
        <dbReference type="Rhea" id="RHEA:13065"/>
        <dbReference type="ChEBI" id="CHEBI:15377"/>
        <dbReference type="ChEBI" id="CHEBI:15378"/>
        <dbReference type="ChEBI" id="CHEBI:30616"/>
        <dbReference type="ChEBI" id="CHEBI:43474"/>
        <dbReference type="ChEBI" id="CHEBI:456216"/>
        <dbReference type="EC" id="5.6.2.3"/>
    </reaction>
</comment>